<evidence type="ECO:0000256" key="1">
    <source>
        <dbReference type="SAM" id="Phobius"/>
    </source>
</evidence>
<name>A0AA38RP38_9PEZI</name>
<proteinExistence type="predicted"/>
<comment type="caution">
    <text evidence="2">The sequence shown here is derived from an EMBL/GenBank/DDBJ whole genome shotgun (WGS) entry which is preliminary data.</text>
</comment>
<evidence type="ECO:0008006" key="4">
    <source>
        <dbReference type="Google" id="ProtNLM"/>
    </source>
</evidence>
<dbReference type="EMBL" id="JANBVO010000019">
    <property type="protein sequence ID" value="KAJ9143334.1"/>
    <property type="molecule type" value="Genomic_DNA"/>
</dbReference>
<sequence length="223" mass="24553">MAGLMLIYIVIILALVAVAIYEHVDASSLSLPIPPTLTILTFILPLLAAANALFLPRLLSQSVSSSQWHLLHPAVLQTLQAILTTVLATLFLSSAVPSDTLNCGLTTTWQRLFSAHDASSIQRIQDAFDCCGLNSVRDRAWPWRAAGVVQCPERYGRSDACAVPWRSAMQRNAGVEFGVTIAVGLLQIISFFLARRFRPDRREGGWADLLNRPQVQNEWGDDN</sequence>
<feature type="transmembrane region" description="Helical" evidence="1">
    <location>
        <begin position="36"/>
        <end position="58"/>
    </location>
</feature>
<gene>
    <name evidence="2" type="ORF">NKR23_g6497</name>
</gene>
<keyword evidence="1" id="KW-1133">Transmembrane helix</keyword>
<keyword evidence="1" id="KW-0812">Transmembrane</keyword>
<feature type="transmembrane region" description="Helical" evidence="1">
    <location>
        <begin position="5"/>
        <end position="24"/>
    </location>
</feature>
<evidence type="ECO:0000313" key="3">
    <source>
        <dbReference type="Proteomes" id="UP001174694"/>
    </source>
</evidence>
<evidence type="ECO:0000313" key="2">
    <source>
        <dbReference type="EMBL" id="KAJ9143334.1"/>
    </source>
</evidence>
<accession>A0AA38RP38</accession>
<dbReference type="InterPro" id="IPR008952">
    <property type="entry name" value="Tetraspanin_EC2_sf"/>
</dbReference>
<feature type="transmembrane region" description="Helical" evidence="1">
    <location>
        <begin position="173"/>
        <end position="194"/>
    </location>
</feature>
<dbReference type="Proteomes" id="UP001174694">
    <property type="component" value="Unassembled WGS sequence"/>
</dbReference>
<keyword evidence="1" id="KW-0472">Membrane</keyword>
<organism evidence="2 3">
    <name type="scientific">Pleurostoma richardsiae</name>
    <dbReference type="NCBI Taxonomy" id="41990"/>
    <lineage>
        <taxon>Eukaryota</taxon>
        <taxon>Fungi</taxon>
        <taxon>Dikarya</taxon>
        <taxon>Ascomycota</taxon>
        <taxon>Pezizomycotina</taxon>
        <taxon>Sordariomycetes</taxon>
        <taxon>Sordariomycetidae</taxon>
        <taxon>Calosphaeriales</taxon>
        <taxon>Pleurostomataceae</taxon>
        <taxon>Pleurostoma</taxon>
    </lineage>
</organism>
<dbReference type="SUPFAM" id="SSF48652">
    <property type="entry name" value="Tetraspanin"/>
    <property type="match status" value="1"/>
</dbReference>
<dbReference type="GO" id="GO:0016020">
    <property type="term" value="C:membrane"/>
    <property type="evidence" value="ECO:0007669"/>
    <property type="project" value="InterPro"/>
</dbReference>
<keyword evidence="3" id="KW-1185">Reference proteome</keyword>
<protein>
    <recommendedName>
        <fullName evidence="4">Tetraspanin</fullName>
    </recommendedName>
</protein>
<feature type="transmembrane region" description="Helical" evidence="1">
    <location>
        <begin position="70"/>
        <end position="92"/>
    </location>
</feature>
<dbReference type="AlphaFoldDB" id="A0AA38RP38"/>
<reference evidence="2" key="1">
    <citation type="submission" date="2022-07" db="EMBL/GenBank/DDBJ databases">
        <title>Fungi with potential for degradation of polypropylene.</title>
        <authorList>
            <person name="Gostincar C."/>
        </authorList>
    </citation>
    <scope>NUCLEOTIDE SEQUENCE</scope>
    <source>
        <strain evidence="2">EXF-13308</strain>
    </source>
</reference>